<dbReference type="InterPro" id="IPR045114">
    <property type="entry name" value="Csn12-like"/>
</dbReference>
<dbReference type="AlphaFoldDB" id="A0AAD5TWI4"/>
<keyword evidence="2" id="KW-1185">Reference proteome</keyword>
<name>A0AAD5TWI4_9FUNG</name>
<dbReference type="PANTHER" id="PTHR12732:SF8">
    <property type="entry name" value="NUCLEAR MRNA EXPORT PROTEIN THP1"/>
    <property type="match status" value="1"/>
</dbReference>
<dbReference type="GO" id="GO:0006368">
    <property type="term" value="P:transcription elongation by RNA polymerase II"/>
    <property type="evidence" value="ECO:0007669"/>
    <property type="project" value="TreeGrafter"/>
</dbReference>
<organism evidence="1 2">
    <name type="scientific">Clydaea vesicula</name>
    <dbReference type="NCBI Taxonomy" id="447962"/>
    <lineage>
        <taxon>Eukaryota</taxon>
        <taxon>Fungi</taxon>
        <taxon>Fungi incertae sedis</taxon>
        <taxon>Chytridiomycota</taxon>
        <taxon>Chytridiomycota incertae sedis</taxon>
        <taxon>Chytridiomycetes</taxon>
        <taxon>Lobulomycetales</taxon>
        <taxon>Lobulomycetaceae</taxon>
        <taxon>Clydaea</taxon>
    </lineage>
</organism>
<proteinExistence type="predicted"/>
<dbReference type="GO" id="GO:0016973">
    <property type="term" value="P:poly(A)+ mRNA export from nucleus"/>
    <property type="evidence" value="ECO:0007669"/>
    <property type="project" value="TreeGrafter"/>
</dbReference>
<dbReference type="GO" id="GO:0003723">
    <property type="term" value="F:RNA binding"/>
    <property type="evidence" value="ECO:0007669"/>
    <property type="project" value="InterPro"/>
</dbReference>
<comment type="caution">
    <text evidence="1">The sequence shown here is derived from an EMBL/GenBank/DDBJ whole genome shotgun (WGS) entry which is preliminary data.</text>
</comment>
<gene>
    <name evidence="1" type="primary">PCID2</name>
    <name evidence="1" type="ORF">HK099_007960</name>
</gene>
<evidence type="ECO:0000313" key="1">
    <source>
        <dbReference type="EMBL" id="KAJ3211608.1"/>
    </source>
</evidence>
<protein>
    <submittedName>
        <fullName evidence="1">PCI domain-containing protein 2</fullName>
    </submittedName>
</protein>
<dbReference type="PANTHER" id="PTHR12732">
    <property type="entry name" value="UNCHARACTERIZED PROTEASOME COMPONENT REGION PCI-CONTAINING"/>
    <property type="match status" value="1"/>
</dbReference>
<dbReference type="GO" id="GO:0000973">
    <property type="term" value="P:post-transcriptional tethering of RNA polymerase II gene DNA at nuclear periphery"/>
    <property type="evidence" value="ECO:0007669"/>
    <property type="project" value="TreeGrafter"/>
</dbReference>
<reference evidence="1" key="1">
    <citation type="submission" date="2020-05" db="EMBL/GenBank/DDBJ databases">
        <title>Phylogenomic resolution of chytrid fungi.</title>
        <authorList>
            <person name="Stajich J.E."/>
            <person name="Amses K."/>
            <person name="Simmons R."/>
            <person name="Seto K."/>
            <person name="Myers J."/>
            <person name="Bonds A."/>
            <person name="Quandt C.A."/>
            <person name="Barry K."/>
            <person name="Liu P."/>
            <person name="Grigoriev I."/>
            <person name="Longcore J.E."/>
            <person name="James T.Y."/>
        </authorList>
    </citation>
    <scope>NUCLEOTIDE SEQUENCE</scope>
    <source>
        <strain evidence="1">JEL0476</strain>
    </source>
</reference>
<evidence type="ECO:0000313" key="2">
    <source>
        <dbReference type="Proteomes" id="UP001211065"/>
    </source>
</evidence>
<sequence>MMVDFNAKHSQNSFNYYNTINETQINNNFNLPELEYKFELQLKEFYEGLQLRYNFLQFDNQNQDFIEMLNALSKALRTKDHLERFEHINQAFINFSAIFSKKEQIRVLKYFSQLLIKQTQIITALDSSEENEIAMRYWMKLKDRFQNVFNSCVNPNSITTFAIFTALEGLIKCLDEVTAEGQEAKHIPQMYQKCLEITKNSGIHFNKSELTIFYYKVGLFYLGRHDFYNADLNLTMAFETCDSRSFKNKKIILFSLIIARLVQGQPPLENTLRNYSLEYFIPIIKYWKSGDKYNYLKEILKNYKIFLKKGVLTVLLKRTILLINRNLLKKICFCLHDKTEGRPTIEEIFNFFRISENLFGLKVGEHVLIEEPTENGSTIKFQYLVGENEFEDIFELEGFILALINDKLCKGYVSHNSNL</sequence>
<dbReference type="GO" id="GO:0003690">
    <property type="term" value="F:double-stranded DNA binding"/>
    <property type="evidence" value="ECO:0007669"/>
    <property type="project" value="InterPro"/>
</dbReference>
<dbReference type="EMBL" id="JADGJW010000824">
    <property type="protein sequence ID" value="KAJ3211608.1"/>
    <property type="molecule type" value="Genomic_DNA"/>
</dbReference>
<dbReference type="Proteomes" id="UP001211065">
    <property type="component" value="Unassembled WGS sequence"/>
</dbReference>
<accession>A0AAD5TWI4</accession>
<dbReference type="GO" id="GO:0070390">
    <property type="term" value="C:transcription export complex 2"/>
    <property type="evidence" value="ECO:0007669"/>
    <property type="project" value="TreeGrafter"/>
</dbReference>